<feature type="compositionally biased region" description="Basic and acidic residues" evidence="1">
    <location>
        <begin position="183"/>
        <end position="192"/>
    </location>
</feature>
<sequence>MSPKYVLHTPPPANPHETQATSTFMPPIFIEMGDEGGEFLEAKIKDETGETVRADVDWTPLSGTRSIDTSVVGGFMFQTDAGSECSIQVVEDGKLPVQILIDRDQDFGQFLVAIQRDEEWKTSGDFHLRFLRRFPILDKRCTAYIKDGPFAGPVPSLSDSGTNITEVPGSSTADAITVEDKEEEQKAADRAKGTRKSLPAPSSSDLLFKHAYIVPLAGPTGNSEETEESTDEEDHLGIGAAALKGTGGGIIPPGMFPPRK</sequence>
<dbReference type="GeneID" id="59283092"/>
<evidence type="ECO:0000313" key="3">
    <source>
        <dbReference type="Proteomes" id="UP000578531"/>
    </source>
</evidence>
<feature type="region of interest" description="Disordered" evidence="1">
    <location>
        <begin position="217"/>
        <end position="260"/>
    </location>
</feature>
<dbReference type="OrthoDB" id="10424665at2759"/>
<accession>A0A8H6L9R7</accession>
<comment type="caution">
    <text evidence="2">The sequence shown here is derived from an EMBL/GenBank/DDBJ whole genome shotgun (WGS) entry which is preliminary data.</text>
</comment>
<dbReference type="EMBL" id="JACCJC010000003">
    <property type="protein sequence ID" value="KAF6240745.1"/>
    <property type="molecule type" value="Genomic_DNA"/>
</dbReference>
<dbReference type="Proteomes" id="UP000578531">
    <property type="component" value="Unassembled WGS sequence"/>
</dbReference>
<evidence type="ECO:0000313" key="2">
    <source>
        <dbReference type="EMBL" id="KAF6240745.1"/>
    </source>
</evidence>
<name>A0A8H6L9R7_9LECA</name>
<dbReference type="AlphaFoldDB" id="A0A8H6L9R7"/>
<keyword evidence="3" id="KW-1185">Reference proteome</keyword>
<protein>
    <submittedName>
        <fullName evidence="2">Uncharacterized protein</fullName>
    </submittedName>
</protein>
<feature type="region of interest" description="Disordered" evidence="1">
    <location>
        <begin position="1"/>
        <end position="20"/>
    </location>
</feature>
<dbReference type="RefSeq" id="XP_037170004.1">
    <property type="nucleotide sequence ID" value="XM_037303357.1"/>
</dbReference>
<feature type="compositionally biased region" description="Polar residues" evidence="1">
    <location>
        <begin position="159"/>
        <end position="174"/>
    </location>
</feature>
<feature type="region of interest" description="Disordered" evidence="1">
    <location>
        <begin position="159"/>
        <end position="202"/>
    </location>
</feature>
<reference evidence="2 3" key="1">
    <citation type="journal article" date="2020" name="Genomics">
        <title>Complete, high-quality genomes from long-read metagenomic sequencing of two wolf lichen thalli reveals enigmatic genome architecture.</title>
        <authorList>
            <person name="McKenzie S.K."/>
            <person name="Walston R.F."/>
            <person name="Allen J.L."/>
        </authorList>
    </citation>
    <scope>NUCLEOTIDE SEQUENCE [LARGE SCALE GENOMIC DNA]</scope>
    <source>
        <strain evidence="2">WasteWater2</strain>
    </source>
</reference>
<evidence type="ECO:0000256" key="1">
    <source>
        <dbReference type="SAM" id="MobiDB-lite"/>
    </source>
</evidence>
<feature type="compositionally biased region" description="Acidic residues" evidence="1">
    <location>
        <begin position="224"/>
        <end position="234"/>
    </location>
</feature>
<organism evidence="2 3">
    <name type="scientific">Letharia columbiana</name>
    <dbReference type="NCBI Taxonomy" id="112416"/>
    <lineage>
        <taxon>Eukaryota</taxon>
        <taxon>Fungi</taxon>
        <taxon>Dikarya</taxon>
        <taxon>Ascomycota</taxon>
        <taxon>Pezizomycotina</taxon>
        <taxon>Lecanoromycetes</taxon>
        <taxon>OSLEUM clade</taxon>
        <taxon>Lecanoromycetidae</taxon>
        <taxon>Lecanorales</taxon>
        <taxon>Lecanorineae</taxon>
        <taxon>Parmeliaceae</taxon>
        <taxon>Letharia</taxon>
    </lineage>
</organism>
<proteinExistence type="predicted"/>
<gene>
    <name evidence="2" type="ORF">HO173_001418</name>
</gene>